<dbReference type="GO" id="GO:0016987">
    <property type="term" value="F:sigma factor activity"/>
    <property type="evidence" value="ECO:0007669"/>
    <property type="project" value="UniProtKB-KW"/>
</dbReference>
<evidence type="ECO:0000256" key="7">
    <source>
        <dbReference type="RuleBase" id="RU000716"/>
    </source>
</evidence>
<evidence type="ECO:0000256" key="1">
    <source>
        <dbReference type="ARBA" id="ARBA00010641"/>
    </source>
</evidence>
<dbReference type="InterPro" id="IPR013249">
    <property type="entry name" value="RNA_pol_sigma70_r4_t2"/>
</dbReference>
<keyword evidence="12" id="KW-1185">Reference proteome</keyword>
<dbReference type="InterPro" id="IPR036388">
    <property type="entry name" value="WH-like_DNA-bd_sf"/>
</dbReference>
<dbReference type="InterPro" id="IPR013325">
    <property type="entry name" value="RNA_pol_sigma_r2"/>
</dbReference>
<dbReference type="InterPro" id="IPR007627">
    <property type="entry name" value="RNA_pol_sigma70_r2"/>
</dbReference>
<protein>
    <recommendedName>
        <fullName evidence="7">RNA polymerase sigma factor</fullName>
    </recommendedName>
</protein>
<evidence type="ECO:0000313" key="11">
    <source>
        <dbReference type="EMBL" id="SDJ98078.1"/>
    </source>
</evidence>
<dbReference type="AlphaFoldDB" id="A0A1G8Y5G9"/>
<dbReference type="EMBL" id="FNFM01000003">
    <property type="protein sequence ID" value="SDJ98078.1"/>
    <property type="molecule type" value="Genomic_DNA"/>
</dbReference>
<dbReference type="InterPro" id="IPR013324">
    <property type="entry name" value="RNA_pol_sigma_r3/r4-like"/>
</dbReference>
<dbReference type="Proteomes" id="UP000199213">
    <property type="component" value="Unassembled WGS sequence"/>
</dbReference>
<sequence>MVHKLISDIESRVGKLTPKAPTEFYSDVTELAGVVGKLRRLARSARDAAQKLEFGTGEVNTAEHNSESVTHQAVTESLPGDITLRTSGDERTTAVSIADADEWTFAGMVEPHRRELQVHCYRLVGSYDDSEDLVQETYLRAWRSKQDFEGRSTFRAWLYRIATNICLDFLRRNSRRPQRYEPMGGSDAGDVTPPSKVTWLQPYPDELLTEAVAQDEQPDNAVETRETMELVFLVAIQHLPPLQRAVFLLRDVLGWTASDTAHLLDTSTASVNSALQRARPTLREHLPRRRSEWNGATAVSETERDVLQRYMLAAERGDADTISSLLSEDVVLTMPPNPMWFIGREAMMSFIRPSTDPTSPHYLGRWKHRPTFANRQPASAGYLQRPGTTVYRAQVLDVLRIQDGKIVEITSFEPHLFPAFGLSMTL</sequence>
<feature type="domain" description="RNA polymerase sigma-70 region 2" evidence="8">
    <location>
        <begin position="108"/>
        <end position="176"/>
    </location>
</feature>
<keyword evidence="6 7" id="KW-0804">Transcription</keyword>
<dbReference type="CDD" id="cd06171">
    <property type="entry name" value="Sigma70_r4"/>
    <property type="match status" value="1"/>
</dbReference>
<dbReference type="InterPro" id="IPR014305">
    <property type="entry name" value="RNA_pol_sigma-G_actinobac"/>
</dbReference>
<dbReference type="NCBIfam" id="TIGR02960">
    <property type="entry name" value="SigX5"/>
    <property type="match status" value="1"/>
</dbReference>
<dbReference type="Pfam" id="PF08281">
    <property type="entry name" value="Sigma70_r4_2"/>
    <property type="match status" value="1"/>
</dbReference>
<comment type="subunit">
    <text evidence="2">Interacts transiently with the RNA polymerase catalytic core formed by RpoA, RpoB, RpoC and RpoZ (2 alpha, 1 beta, 1 beta' and 1 omega subunit) to form the RNA polymerase holoenzyme that can initiate transcription.</text>
</comment>
<evidence type="ECO:0000256" key="2">
    <source>
        <dbReference type="ARBA" id="ARBA00011344"/>
    </source>
</evidence>
<evidence type="ECO:0000256" key="5">
    <source>
        <dbReference type="ARBA" id="ARBA00023125"/>
    </source>
</evidence>
<gene>
    <name evidence="11" type="ORF">SAMN04487820_103265</name>
</gene>
<evidence type="ECO:0000313" key="12">
    <source>
        <dbReference type="Proteomes" id="UP000199213"/>
    </source>
</evidence>
<accession>A0A1G8Y5G9</accession>
<comment type="similarity">
    <text evidence="1 7">Belongs to the sigma-70 factor family. ECF subfamily.</text>
</comment>
<dbReference type="InterPro" id="IPR037401">
    <property type="entry name" value="SnoaL-like"/>
</dbReference>
<dbReference type="Gene3D" id="3.10.450.50">
    <property type="match status" value="1"/>
</dbReference>
<dbReference type="Gene3D" id="1.10.10.10">
    <property type="entry name" value="Winged helix-like DNA-binding domain superfamily/Winged helix DNA-binding domain"/>
    <property type="match status" value="1"/>
</dbReference>
<dbReference type="Pfam" id="PF12680">
    <property type="entry name" value="SnoaL_2"/>
    <property type="match status" value="1"/>
</dbReference>
<dbReference type="NCBIfam" id="NF006089">
    <property type="entry name" value="PRK08241.1"/>
    <property type="match status" value="1"/>
</dbReference>
<dbReference type="GO" id="GO:0006352">
    <property type="term" value="P:DNA-templated transcription initiation"/>
    <property type="evidence" value="ECO:0007669"/>
    <property type="project" value="InterPro"/>
</dbReference>
<dbReference type="NCBIfam" id="TIGR02937">
    <property type="entry name" value="sigma70-ECF"/>
    <property type="match status" value="1"/>
</dbReference>
<evidence type="ECO:0000256" key="4">
    <source>
        <dbReference type="ARBA" id="ARBA00023082"/>
    </source>
</evidence>
<dbReference type="GO" id="GO:0003677">
    <property type="term" value="F:DNA binding"/>
    <property type="evidence" value="ECO:0007669"/>
    <property type="project" value="UniProtKB-KW"/>
</dbReference>
<keyword evidence="5 7" id="KW-0238">DNA-binding</keyword>
<reference evidence="12" key="1">
    <citation type="submission" date="2016-10" db="EMBL/GenBank/DDBJ databases">
        <authorList>
            <person name="Varghese N."/>
            <person name="Submissions S."/>
        </authorList>
    </citation>
    <scope>NUCLEOTIDE SEQUENCE [LARGE SCALE GENOMIC DNA]</scope>
    <source>
        <strain evidence="12">DSM 45460</strain>
    </source>
</reference>
<keyword evidence="3 7" id="KW-0805">Transcription regulation</keyword>
<evidence type="ECO:0000259" key="10">
    <source>
        <dbReference type="Pfam" id="PF12680"/>
    </source>
</evidence>
<dbReference type="InterPro" id="IPR014284">
    <property type="entry name" value="RNA_pol_sigma-70_dom"/>
</dbReference>
<feature type="domain" description="SnoaL-like" evidence="10">
    <location>
        <begin position="308"/>
        <end position="409"/>
    </location>
</feature>
<feature type="domain" description="RNA polymerase sigma factor 70 region 4 type 2" evidence="9">
    <location>
        <begin position="233"/>
        <end position="279"/>
    </location>
</feature>
<name>A0A1G8Y5G9_ACTMZ</name>
<dbReference type="PANTHER" id="PTHR43133:SF65">
    <property type="entry name" value="ECF RNA POLYMERASE SIGMA FACTOR SIGG"/>
    <property type="match status" value="1"/>
</dbReference>
<dbReference type="PROSITE" id="PS01063">
    <property type="entry name" value="SIGMA70_ECF"/>
    <property type="match status" value="1"/>
</dbReference>
<evidence type="ECO:0000256" key="6">
    <source>
        <dbReference type="ARBA" id="ARBA00023163"/>
    </source>
</evidence>
<dbReference type="SUPFAM" id="SSF88946">
    <property type="entry name" value="Sigma2 domain of RNA polymerase sigma factors"/>
    <property type="match status" value="1"/>
</dbReference>
<dbReference type="PANTHER" id="PTHR43133">
    <property type="entry name" value="RNA POLYMERASE ECF-TYPE SIGMA FACTO"/>
    <property type="match status" value="1"/>
</dbReference>
<evidence type="ECO:0000259" key="9">
    <source>
        <dbReference type="Pfam" id="PF08281"/>
    </source>
</evidence>
<keyword evidence="4 7" id="KW-0731">Sigma factor</keyword>
<dbReference type="Pfam" id="PF04542">
    <property type="entry name" value="Sigma70_r2"/>
    <property type="match status" value="1"/>
</dbReference>
<dbReference type="GO" id="GO:0006950">
    <property type="term" value="P:response to stress"/>
    <property type="evidence" value="ECO:0007669"/>
    <property type="project" value="UniProtKB-ARBA"/>
</dbReference>
<proteinExistence type="inferred from homology"/>
<evidence type="ECO:0000256" key="3">
    <source>
        <dbReference type="ARBA" id="ARBA00023015"/>
    </source>
</evidence>
<dbReference type="InterPro" id="IPR032710">
    <property type="entry name" value="NTF2-like_dom_sf"/>
</dbReference>
<organism evidence="11 12">
    <name type="scientific">Actinopolyspora mzabensis</name>
    <dbReference type="NCBI Taxonomy" id="995066"/>
    <lineage>
        <taxon>Bacteria</taxon>
        <taxon>Bacillati</taxon>
        <taxon>Actinomycetota</taxon>
        <taxon>Actinomycetes</taxon>
        <taxon>Actinopolysporales</taxon>
        <taxon>Actinopolysporaceae</taxon>
        <taxon>Actinopolyspora</taxon>
    </lineage>
</organism>
<dbReference type="SUPFAM" id="SSF88659">
    <property type="entry name" value="Sigma3 and sigma4 domains of RNA polymerase sigma factors"/>
    <property type="match status" value="1"/>
</dbReference>
<dbReference type="SUPFAM" id="SSF54427">
    <property type="entry name" value="NTF2-like"/>
    <property type="match status" value="1"/>
</dbReference>
<dbReference type="InterPro" id="IPR000838">
    <property type="entry name" value="RNA_pol_sigma70_ECF_CS"/>
</dbReference>
<dbReference type="InterPro" id="IPR039425">
    <property type="entry name" value="RNA_pol_sigma-70-like"/>
</dbReference>
<evidence type="ECO:0000259" key="8">
    <source>
        <dbReference type="Pfam" id="PF04542"/>
    </source>
</evidence>
<dbReference type="Gene3D" id="1.10.1740.10">
    <property type="match status" value="1"/>
</dbReference>